<feature type="transmembrane region" description="Helical" evidence="1">
    <location>
        <begin position="6"/>
        <end position="24"/>
    </location>
</feature>
<evidence type="ECO:0000256" key="1">
    <source>
        <dbReference type="SAM" id="Phobius"/>
    </source>
</evidence>
<comment type="caution">
    <text evidence="2">The sequence shown here is derived from an EMBL/GenBank/DDBJ whole genome shotgun (WGS) entry which is preliminary data.</text>
</comment>
<dbReference type="AlphaFoldDB" id="A0A846TAP8"/>
<protein>
    <submittedName>
        <fullName evidence="2">Uncharacterized protein</fullName>
    </submittedName>
</protein>
<dbReference type="Proteomes" id="UP000587942">
    <property type="component" value="Unassembled WGS sequence"/>
</dbReference>
<reference evidence="2 3" key="1">
    <citation type="submission" date="2020-03" db="EMBL/GenBank/DDBJ databases">
        <authorList>
            <person name="Sun Q."/>
        </authorList>
    </citation>
    <scope>NUCLEOTIDE SEQUENCE [LARGE SCALE GENOMIC DNA]</scope>
    <source>
        <strain evidence="2 3">KACC 21451</strain>
    </source>
</reference>
<evidence type="ECO:0000313" key="3">
    <source>
        <dbReference type="Proteomes" id="UP000587942"/>
    </source>
</evidence>
<dbReference type="EMBL" id="JAAVUM010000001">
    <property type="protein sequence ID" value="NKE03930.1"/>
    <property type="molecule type" value="Genomic_DNA"/>
</dbReference>
<feature type="transmembrane region" description="Helical" evidence="1">
    <location>
        <begin position="65"/>
        <end position="88"/>
    </location>
</feature>
<feature type="transmembrane region" description="Helical" evidence="1">
    <location>
        <begin position="31"/>
        <end position="53"/>
    </location>
</feature>
<proteinExistence type="predicted"/>
<dbReference type="RefSeq" id="WP_167830467.1">
    <property type="nucleotide sequence ID" value="NZ_JAAVUM010000001.1"/>
</dbReference>
<name>A0A846TAP8_9BACI</name>
<keyword evidence="1" id="KW-1133">Transmembrane helix</keyword>
<evidence type="ECO:0000313" key="2">
    <source>
        <dbReference type="EMBL" id="NKE03930.1"/>
    </source>
</evidence>
<gene>
    <name evidence="2" type="ORF">GWK17_00330</name>
</gene>
<organism evidence="2 3">
    <name type="scientific">Mesobacillus selenatarsenatis</name>
    <dbReference type="NCBI Taxonomy" id="388741"/>
    <lineage>
        <taxon>Bacteria</taxon>
        <taxon>Bacillati</taxon>
        <taxon>Bacillota</taxon>
        <taxon>Bacilli</taxon>
        <taxon>Bacillales</taxon>
        <taxon>Bacillaceae</taxon>
        <taxon>Mesobacillus</taxon>
    </lineage>
</organism>
<accession>A0A846TAP8</accession>
<keyword evidence="1" id="KW-0812">Transmembrane</keyword>
<sequence length="100" mass="11365">MNIAVYLTLLFSLILSSLISIWVFKKEGSKWLGLLMGFLINTLILSAALIIFYKVFYLKGVEGFFTSLGILIFAFSIPINTSINFYILEFIVNRKNVSID</sequence>
<keyword evidence="1" id="KW-0472">Membrane</keyword>